<sequence>MVKVLLICLDLLLYGIDFAVLLKFMDIQYGKNSLTLKTRVLLLLSVAAISGVILWVSPFAGTYPFFSVLFSLFFLRFYQKDWQKMILLSSIEFVTALYLTVFLLAVIRSAKLDFSYLGLNFFLLSGSMHVCFWSLILILGKIRMEESVLLPPKHFAVIMAIPGISFLVLVFFLLRINSYPDTLFYLEFPLITAFIFINVTTAFIYSQFCNLLQRNTDILLLQQQIKLSEQYYEDLSLSQQRLKGIRHDMKNHLQSLSWIAARITPASRETEELQEYLGQLTQDIEEASQILSTGNMGMDAILSLKIGQAKEQKITVHSKISVPKEMGLATEDSIIIFGNLLDNAIKACRENPEEKRWICLDIHYIPRSLFIRVTNPFPLLPEISEGHEKNSGFGLKNVRTAVKNYHGVLEIQEEKECFTVKILLYNL</sequence>
<evidence type="ECO:0000256" key="1">
    <source>
        <dbReference type="SAM" id="Phobius"/>
    </source>
</evidence>
<dbReference type="PANTHER" id="PTHR40448:SF1">
    <property type="entry name" value="TWO-COMPONENT SENSOR HISTIDINE KINASE"/>
    <property type="match status" value="1"/>
</dbReference>
<dbReference type="Gene3D" id="3.30.565.10">
    <property type="entry name" value="Histidine kinase-like ATPase, C-terminal domain"/>
    <property type="match status" value="1"/>
</dbReference>
<reference evidence="3" key="2">
    <citation type="submission" date="2021-04" db="EMBL/GenBank/DDBJ databases">
        <authorList>
            <person name="Gilroy R."/>
        </authorList>
    </citation>
    <scope>NUCLEOTIDE SEQUENCE</scope>
    <source>
        <strain evidence="3">ChiHjej12B11-1927</strain>
    </source>
</reference>
<organism evidence="3 4">
    <name type="scientific">Candidatus Blautia pullistercoris</name>
    <dbReference type="NCBI Taxonomy" id="2838499"/>
    <lineage>
        <taxon>Bacteria</taxon>
        <taxon>Bacillati</taxon>
        <taxon>Bacillota</taxon>
        <taxon>Clostridia</taxon>
        <taxon>Lachnospirales</taxon>
        <taxon>Lachnospiraceae</taxon>
        <taxon>Blautia</taxon>
    </lineage>
</organism>
<feature type="transmembrane region" description="Helical" evidence="1">
    <location>
        <begin position="154"/>
        <end position="176"/>
    </location>
</feature>
<gene>
    <name evidence="3" type="ORF">H9738_10450</name>
</gene>
<dbReference type="GO" id="GO:0042802">
    <property type="term" value="F:identical protein binding"/>
    <property type="evidence" value="ECO:0007669"/>
    <property type="project" value="TreeGrafter"/>
</dbReference>
<accession>A0A9D2AN45</accession>
<dbReference type="PANTHER" id="PTHR40448">
    <property type="entry name" value="TWO-COMPONENT SENSOR HISTIDINE KINASE"/>
    <property type="match status" value="1"/>
</dbReference>
<protein>
    <submittedName>
        <fullName evidence="3">GHKL domain-containing protein</fullName>
    </submittedName>
</protein>
<dbReference type="EMBL" id="DXFG01000225">
    <property type="protein sequence ID" value="HIX38271.1"/>
    <property type="molecule type" value="Genomic_DNA"/>
</dbReference>
<reference evidence="3" key="1">
    <citation type="journal article" date="2021" name="PeerJ">
        <title>Extensive microbial diversity within the chicken gut microbiome revealed by metagenomics and culture.</title>
        <authorList>
            <person name="Gilroy R."/>
            <person name="Ravi A."/>
            <person name="Getino M."/>
            <person name="Pursley I."/>
            <person name="Horton D.L."/>
            <person name="Alikhan N.F."/>
            <person name="Baker D."/>
            <person name="Gharbi K."/>
            <person name="Hall N."/>
            <person name="Watson M."/>
            <person name="Adriaenssens E.M."/>
            <person name="Foster-Nyarko E."/>
            <person name="Jarju S."/>
            <person name="Secka A."/>
            <person name="Antonio M."/>
            <person name="Oren A."/>
            <person name="Chaudhuri R.R."/>
            <person name="La Ragione R."/>
            <person name="Hildebrand F."/>
            <person name="Pallen M.J."/>
        </authorList>
    </citation>
    <scope>NUCLEOTIDE SEQUENCE</scope>
    <source>
        <strain evidence="3">ChiHjej12B11-1927</strain>
    </source>
</reference>
<dbReference type="InterPro" id="IPR036890">
    <property type="entry name" value="HATPase_C_sf"/>
</dbReference>
<keyword evidence="1" id="KW-0472">Membrane</keyword>
<keyword evidence="1" id="KW-1133">Transmembrane helix</keyword>
<dbReference type="Pfam" id="PF14501">
    <property type="entry name" value="HATPase_c_5"/>
    <property type="match status" value="1"/>
</dbReference>
<dbReference type="Proteomes" id="UP000824230">
    <property type="component" value="Unassembled WGS sequence"/>
</dbReference>
<feature type="transmembrane region" description="Helical" evidence="1">
    <location>
        <begin position="6"/>
        <end position="24"/>
    </location>
</feature>
<feature type="domain" description="Sensor histidine kinase NatK-like C-terminal" evidence="2">
    <location>
        <begin position="332"/>
        <end position="424"/>
    </location>
</feature>
<dbReference type="AlphaFoldDB" id="A0A9D2AN45"/>
<feature type="transmembrane region" description="Helical" evidence="1">
    <location>
        <begin position="36"/>
        <end position="56"/>
    </location>
</feature>
<proteinExistence type="predicted"/>
<feature type="transmembrane region" description="Helical" evidence="1">
    <location>
        <begin position="182"/>
        <end position="205"/>
    </location>
</feature>
<evidence type="ECO:0000313" key="3">
    <source>
        <dbReference type="EMBL" id="HIX38271.1"/>
    </source>
</evidence>
<comment type="caution">
    <text evidence="3">The sequence shown here is derived from an EMBL/GenBank/DDBJ whole genome shotgun (WGS) entry which is preliminary data.</text>
</comment>
<name>A0A9D2AN45_9FIRM</name>
<keyword evidence="1" id="KW-0812">Transmembrane</keyword>
<evidence type="ECO:0000313" key="4">
    <source>
        <dbReference type="Proteomes" id="UP000824230"/>
    </source>
</evidence>
<dbReference type="CDD" id="cd16935">
    <property type="entry name" value="HATPase_AgrC-ComD-like"/>
    <property type="match status" value="1"/>
</dbReference>
<dbReference type="InterPro" id="IPR032834">
    <property type="entry name" value="NatK-like_C"/>
</dbReference>
<feature type="transmembrane region" description="Helical" evidence="1">
    <location>
        <begin position="85"/>
        <end position="107"/>
    </location>
</feature>
<dbReference type="SUPFAM" id="SSF55874">
    <property type="entry name" value="ATPase domain of HSP90 chaperone/DNA topoisomerase II/histidine kinase"/>
    <property type="match status" value="1"/>
</dbReference>
<feature type="transmembrane region" description="Helical" evidence="1">
    <location>
        <begin position="119"/>
        <end position="142"/>
    </location>
</feature>
<evidence type="ECO:0000259" key="2">
    <source>
        <dbReference type="Pfam" id="PF14501"/>
    </source>
</evidence>